<dbReference type="PANTHER" id="PTHR33345">
    <property type="entry name" value="ADAPTER PROTEIN, PUTATIVE-RELATED"/>
    <property type="match status" value="1"/>
</dbReference>
<keyword evidence="5" id="KW-1185">Reference proteome</keyword>
<feature type="compositionally biased region" description="Basic and acidic residues" evidence="2">
    <location>
        <begin position="164"/>
        <end position="185"/>
    </location>
</feature>
<gene>
    <name evidence="4" type="ORF">JRO89_XS03G0208700</name>
</gene>
<keyword evidence="1" id="KW-0175">Coiled coil</keyword>
<dbReference type="Proteomes" id="UP000827721">
    <property type="component" value="Unassembled WGS sequence"/>
</dbReference>
<protein>
    <recommendedName>
        <fullName evidence="3">DUF7081 domain-containing protein</fullName>
    </recommendedName>
</protein>
<feature type="domain" description="DUF7081" evidence="3">
    <location>
        <begin position="14"/>
        <end position="108"/>
    </location>
</feature>
<dbReference type="Pfam" id="PF23299">
    <property type="entry name" value="DUF7081"/>
    <property type="match status" value="1"/>
</dbReference>
<feature type="coiled-coil region" evidence="1">
    <location>
        <begin position="240"/>
        <end position="267"/>
    </location>
</feature>
<proteinExistence type="predicted"/>
<dbReference type="InterPro" id="IPR055508">
    <property type="entry name" value="DUF7081"/>
</dbReference>
<name>A0ABQ8IAX0_9ROSI</name>
<evidence type="ECO:0000313" key="5">
    <source>
        <dbReference type="Proteomes" id="UP000827721"/>
    </source>
</evidence>
<organism evidence="4 5">
    <name type="scientific">Xanthoceras sorbifolium</name>
    <dbReference type="NCBI Taxonomy" id="99658"/>
    <lineage>
        <taxon>Eukaryota</taxon>
        <taxon>Viridiplantae</taxon>
        <taxon>Streptophyta</taxon>
        <taxon>Embryophyta</taxon>
        <taxon>Tracheophyta</taxon>
        <taxon>Spermatophyta</taxon>
        <taxon>Magnoliopsida</taxon>
        <taxon>eudicotyledons</taxon>
        <taxon>Gunneridae</taxon>
        <taxon>Pentapetalae</taxon>
        <taxon>rosids</taxon>
        <taxon>malvids</taxon>
        <taxon>Sapindales</taxon>
        <taxon>Sapindaceae</taxon>
        <taxon>Xanthoceroideae</taxon>
        <taxon>Xanthoceras</taxon>
    </lineage>
</organism>
<evidence type="ECO:0000256" key="2">
    <source>
        <dbReference type="SAM" id="MobiDB-lite"/>
    </source>
</evidence>
<evidence type="ECO:0000256" key="1">
    <source>
        <dbReference type="SAM" id="Coils"/>
    </source>
</evidence>
<accession>A0ABQ8IAX0</accession>
<dbReference type="EMBL" id="JAFEMO010000003">
    <property type="protein sequence ID" value="KAH7573799.1"/>
    <property type="molecule type" value="Genomic_DNA"/>
</dbReference>
<reference evidence="4 5" key="1">
    <citation type="submission" date="2021-02" db="EMBL/GenBank/DDBJ databases">
        <title>Plant Genome Project.</title>
        <authorList>
            <person name="Zhang R.-G."/>
        </authorList>
    </citation>
    <scope>NUCLEOTIDE SEQUENCE [LARGE SCALE GENOMIC DNA]</scope>
    <source>
        <tissue evidence="4">Leaves</tissue>
    </source>
</reference>
<feature type="region of interest" description="Disordered" evidence="2">
    <location>
        <begin position="158"/>
        <end position="185"/>
    </location>
</feature>
<evidence type="ECO:0000259" key="3">
    <source>
        <dbReference type="Pfam" id="PF23299"/>
    </source>
</evidence>
<comment type="caution">
    <text evidence="4">The sequence shown here is derived from an EMBL/GenBank/DDBJ whole genome shotgun (WGS) entry which is preliminary data.</text>
</comment>
<sequence length="335" mass="37847">MNVDGSRNGIHLTPVLPDASGRGLPYAPMNWPNPGDNWSWRVGRRVASTGHYLDRYLYLPKHLPRLESSKSRKGGFASKLSVERYIRTTFPDANVDAFFASFSWKIPAKQLSVNGPETEKVEDGKEEKTTTVKRRIKHTVALSSVKRQTWRSRRQSIIDAGDTIDSHSPNKEEAASESPGKDMKNTTDFDDDLFSGKNFPGEHISKEFDSYLDSPVDSLAQHLFEAPLPQENELGAAKMLKEKKVKLTSLRREYNELKEKATLLQIEIDSNLLSVQGIHDQIAQLQSRQAEIMSLIETKKKTKFELTINQKKLAGAIQRIAHEFQLNTQESQNVG</sequence>
<evidence type="ECO:0000313" key="4">
    <source>
        <dbReference type="EMBL" id="KAH7573799.1"/>
    </source>
</evidence>
<dbReference type="PANTHER" id="PTHR33345:SF6">
    <property type="entry name" value="OS03G0747200 PROTEIN"/>
    <property type="match status" value="1"/>
</dbReference>